<evidence type="ECO:0000313" key="2">
    <source>
        <dbReference type="EMBL" id="PYE13392.1"/>
    </source>
</evidence>
<comment type="caution">
    <text evidence="2">The sequence shown here is derived from an EMBL/GenBank/DDBJ whole genome shotgun (WGS) entry which is preliminary data.</text>
</comment>
<accession>A0A2V4SY32</accession>
<dbReference type="Pfam" id="PF09588">
    <property type="entry name" value="YqaJ"/>
    <property type="match status" value="1"/>
</dbReference>
<organism evidence="2 3">
    <name type="scientific">Paraburkholderia silvatlantica</name>
    <dbReference type="NCBI Taxonomy" id="321895"/>
    <lineage>
        <taxon>Bacteria</taxon>
        <taxon>Pseudomonadati</taxon>
        <taxon>Pseudomonadota</taxon>
        <taxon>Betaproteobacteria</taxon>
        <taxon>Burkholderiales</taxon>
        <taxon>Burkholderiaceae</taxon>
        <taxon>Paraburkholderia</taxon>
    </lineage>
</organism>
<dbReference type="InterPro" id="IPR011604">
    <property type="entry name" value="PDDEXK-like_dom_sf"/>
</dbReference>
<dbReference type="EMBL" id="QJSQ01000047">
    <property type="protein sequence ID" value="PYE13392.1"/>
    <property type="molecule type" value="Genomic_DNA"/>
</dbReference>
<dbReference type="RefSeq" id="WP_110857756.1">
    <property type="nucleotide sequence ID" value="NZ_QJSQ01000047.1"/>
</dbReference>
<evidence type="ECO:0000259" key="1">
    <source>
        <dbReference type="Pfam" id="PF09588"/>
    </source>
</evidence>
<dbReference type="InterPro" id="IPR011335">
    <property type="entry name" value="Restrct_endonuc-II-like"/>
</dbReference>
<name>A0A2V4SY32_9BURK</name>
<dbReference type="OrthoDB" id="1245848at2"/>
<dbReference type="Gene3D" id="3.90.320.10">
    <property type="match status" value="1"/>
</dbReference>
<dbReference type="CDD" id="cd22343">
    <property type="entry name" value="PDDEXK_lambda_exonuclease-like"/>
    <property type="match status" value="1"/>
</dbReference>
<dbReference type="PANTHER" id="PTHR46609:SF6">
    <property type="entry name" value="EXONUCLEASE, PHAGE-TYPE_RECB, C-TERMINAL DOMAIN-CONTAINING PROTEIN-RELATED"/>
    <property type="match status" value="1"/>
</dbReference>
<dbReference type="InterPro" id="IPR019080">
    <property type="entry name" value="YqaJ_viral_recombinase"/>
</dbReference>
<dbReference type="AlphaFoldDB" id="A0A2V4SY32"/>
<dbReference type="PANTHER" id="PTHR46609">
    <property type="entry name" value="EXONUCLEASE, PHAGE-TYPE/RECB, C-TERMINAL DOMAIN-CONTAINING PROTEIN"/>
    <property type="match status" value="1"/>
</dbReference>
<dbReference type="Proteomes" id="UP000247772">
    <property type="component" value="Unassembled WGS sequence"/>
</dbReference>
<gene>
    <name evidence="2" type="ORF">C7410_14747</name>
</gene>
<feature type="domain" description="YqaJ viral recombinase" evidence="1">
    <location>
        <begin position="16"/>
        <end position="159"/>
    </location>
</feature>
<sequence length="215" mass="24142">MRDDLIICSHEQGTPEWLADRAGRATGSRAKDILAKIKSGEAAARRNYRTQLVTERLTGKPQESGFVSKEMQWGTEQEPFARMAYESETGNLVSEFGFIYMPDLMAGCSVDGIIEENGRVGVFEAKCPVSATHVEYLTAGKLPAEYKPQILHNVYVTGADFADFVSFDPRMPGKLQLFKVRWERDDEEIAEYAVELKLFLSEVDVLHKRLSELAA</sequence>
<evidence type="ECO:0000313" key="3">
    <source>
        <dbReference type="Proteomes" id="UP000247772"/>
    </source>
</evidence>
<reference evidence="2 3" key="1">
    <citation type="submission" date="2018-06" db="EMBL/GenBank/DDBJ databases">
        <title>Genomic Encyclopedia of Type Strains, Phase IV (KMG-V): Genome sequencing to study the core and pangenomes of soil and plant-associated prokaryotes.</title>
        <authorList>
            <person name="Whitman W."/>
        </authorList>
    </citation>
    <scope>NUCLEOTIDE SEQUENCE [LARGE SCALE GENOMIC DNA]</scope>
    <source>
        <strain evidence="2 3">SRCL-318</strain>
    </source>
</reference>
<dbReference type="InterPro" id="IPR051703">
    <property type="entry name" value="NF-kappa-B_Signaling_Reg"/>
</dbReference>
<dbReference type="SUPFAM" id="SSF52980">
    <property type="entry name" value="Restriction endonuclease-like"/>
    <property type="match status" value="1"/>
</dbReference>
<protein>
    <submittedName>
        <fullName evidence="2">YqaJ-like recombinase protein</fullName>
    </submittedName>
</protein>
<proteinExistence type="predicted"/>